<organism evidence="1 2">
    <name type="scientific">Pedobacter africanus</name>
    <dbReference type="NCBI Taxonomy" id="151894"/>
    <lineage>
        <taxon>Bacteria</taxon>
        <taxon>Pseudomonadati</taxon>
        <taxon>Bacteroidota</taxon>
        <taxon>Sphingobacteriia</taxon>
        <taxon>Sphingobacteriales</taxon>
        <taxon>Sphingobacteriaceae</taxon>
        <taxon>Pedobacter</taxon>
    </lineage>
</organism>
<comment type="caution">
    <text evidence="1">The sequence shown here is derived from an EMBL/GenBank/DDBJ whole genome shotgun (WGS) entry which is preliminary data.</text>
</comment>
<accession>A0ACC6L421</accession>
<protein>
    <submittedName>
        <fullName evidence="1">O-antigen biosynthesis protein WbqP</fullName>
    </submittedName>
</protein>
<proteinExistence type="predicted"/>
<dbReference type="EMBL" id="JAVDTF010000006">
    <property type="protein sequence ID" value="MDR6786152.1"/>
    <property type="molecule type" value="Genomic_DNA"/>
</dbReference>
<keyword evidence="2" id="KW-1185">Reference proteome</keyword>
<reference evidence="1" key="1">
    <citation type="submission" date="2023-07" db="EMBL/GenBank/DDBJ databases">
        <title>Sorghum-associated microbial communities from plants grown in Nebraska, USA.</title>
        <authorList>
            <person name="Schachtman D."/>
        </authorList>
    </citation>
    <scope>NUCLEOTIDE SEQUENCE</scope>
    <source>
        <strain evidence="1">2697</strain>
    </source>
</reference>
<dbReference type="Proteomes" id="UP001246858">
    <property type="component" value="Unassembled WGS sequence"/>
</dbReference>
<name>A0ACC6L421_9SPHI</name>
<sequence length="188" mass="21713">MYKLYVKRIVDFICAFFAIILLFPLFVLTGILIFFQDFGPSIFRQERVGKGGKLFKFYKFRSMPVNTPNVQSSDTGKLKITAFGKFIRRTNLDELPQLFNILKGDMSIFGPRPCIPSQERLIQLRTRNGSLECKPGLTGLAQVNSYDFMPEEEKANWDGIYASNITFKQDLHILLKTFLYLTKKPPTY</sequence>
<evidence type="ECO:0000313" key="1">
    <source>
        <dbReference type="EMBL" id="MDR6786152.1"/>
    </source>
</evidence>
<evidence type="ECO:0000313" key="2">
    <source>
        <dbReference type="Proteomes" id="UP001246858"/>
    </source>
</evidence>
<gene>
    <name evidence="1" type="ORF">J2X78_004745</name>
</gene>